<comment type="caution">
    <text evidence="2">The sequence shown here is derived from an EMBL/GenBank/DDBJ whole genome shotgun (WGS) entry which is preliminary data.</text>
</comment>
<accession>A0A9P5SFR5</accession>
<dbReference type="AlphaFoldDB" id="A0A9P5SFR5"/>
<proteinExistence type="predicted"/>
<evidence type="ECO:0000256" key="1">
    <source>
        <dbReference type="SAM" id="MobiDB-lite"/>
    </source>
</evidence>
<organism evidence="2 3">
    <name type="scientific">Podila minutissima</name>
    <dbReference type="NCBI Taxonomy" id="64525"/>
    <lineage>
        <taxon>Eukaryota</taxon>
        <taxon>Fungi</taxon>
        <taxon>Fungi incertae sedis</taxon>
        <taxon>Mucoromycota</taxon>
        <taxon>Mortierellomycotina</taxon>
        <taxon>Mortierellomycetes</taxon>
        <taxon>Mortierellales</taxon>
        <taxon>Mortierellaceae</taxon>
        <taxon>Podila</taxon>
    </lineage>
</organism>
<evidence type="ECO:0000313" key="3">
    <source>
        <dbReference type="Proteomes" id="UP000696485"/>
    </source>
</evidence>
<gene>
    <name evidence="2" type="ORF">BG006_010490</name>
</gene>
<keyword evidence="3" id="KW-1185">Reference proteome</keyword>
<dbReference type="InterPro" id="IPR032675">
    <property type="entry name" value="LRR_dom_sf"/>
</dbReference>
<protein>
    <submittedName>
        <fullName evidence="2">Uncharacterized protein</fullName>
    </submittedName>
</protein>
<dbReference type="SUPFAM" id="SSF52047">
    <property type="entry name" value="RNI-like"/>
    <property type="match status" value="1"/>
</dbReference>
<feature type="region of interest" description="Disordered" evidence="1">
    <location>
        <begin position="482"/>
        <end position="517"/>
    </location>
</feature>
<reference evidence="2" key="1">
    <citation type="journal article" date="2020" name="Fungal Divers.">
        <title>Resolving the Mortierellaceae phylogeny through synthesis of multi-gene phylogenetics and phylogenomics.</title>
        <authorList>
            <person name="Vandepol N."/>
            <person name="Liber J."/>
            <person name="Desiro A."/>
            <person name="Na H."/>
            <person name="Kennedy M."/>
            <person name="Barry K."/>
            <person name="Grigoriev I.V."/>
            <person name="Miller A.N."/>
            <person name="O'Donnell K."/>
            <person name="Stajich J.E."/>
            <person name="Bonito G."/>
        </authorList>
    </citation>
    <scope>NUCLEOTIDE SEQUENCE</scope>
    <source>
        <strain evidence="2">NVP1</strain>
    </source>
</reference>
<name>A0A9P5SFR5_9FUNG</name>
<dbReference type="Proteomes" id="UP000696485">
    <property type="component" value="Unassembled WGS sequence"/>
</dbReference>
<dbReference type="Gene3D" id="3.80.10.10">
    <property type="entry name" value="Ribonuclease Inhibitor"/>
    <property type="match status" value="1"/>
</dbReference>
<sequence>MFDVPELDNMVYMDLDRHSVVQCARVDKKWNKLASSYVFQEIPRLPKKHHQEAFRRIVLEDFLQEQDNAPGPSHRPQPALSKYGHCVRRICNLNNILLYLKPTATKTTKATKKPAKTTKSKKTMQEPSADDLFCHFLKRCCNLQQDELSLTKQHFEAPQKLGFMHHMSLASIRSLSISSYVNSVALTAATLQQVLIDVSSSLESLTLSIPLLHIESSHHAKRHQLSLIGGDDEQDPLADRWIHFQTLKILDIPAYHNNNTIATQFWDWFWPTCSHITSLEVAAFGPAACRHLALGLEHMPHLEKVQFGRTDKQDIVELSDHDLSTMITAATGGIGWNDVRFKSTAHAGTLAFRALLQHHHSTLEELHFVRHADSAATVALLRACPRLRVLAALDNKDRPNIRFPEVDAVDFGDWDAEALAPRPWHCAEVLETLQIKIMGAAHPLQRWDVQLRRQTRVFQRLGRFVNLQSLWLGHEPKLTPVVRRKGGRPAIDSDDDDFYDSEEDYDQDGDDDNDEEEVVVDDPWSERQQGGLPMTWAAGVRSLVSLEKLRELNLSRMDSEFEETVAHWIVLALPNLRAIRGLENREGQMEAYRFLKQWYPKLIRD</sequence>
<feature type="compositionally biased region" description="Acidic residues" evidence="1">
    <location>
        <begin position="492"/>
        <end position="517"/>
    </location>
</feature>
<evidence type="ECO:0000313" key="2">
    <source>
        <dbReference type="EMBL" id="KAF9326061.1"/>
    </source>
</evidence>
<dbReference type="EMBL" id="JAAAUY010000831">
    <property type="protein sequence ID" value="KAF9326061.1"/>
    <property type="molecule type" value="Genomic_DNA"/>
</dbReference>